<dbReference type="InterPro" id="IPR011993">
    <property type="entry name" value="PH-like_dom_sf"/>
</dbReference>
<dbReference type="CTD" id="20202153"/>
<sequence>MVVLIIHPGRFLRLTWWSHYWCVLNQITCCISCYKSPQNPKRIKDFYLNGKHQVILGDRVGRISLPPWLSRDNMLSIVSNRKKIIFCCGHTGEAEAWKEVLDSFRTEYFPWRSAVTNRIIKNLHKLPEEALNQYNQSLYEHGRFKRPGELLAHHFKHLGIDDNFDDFEQLCFCKNAKPAAEEQQLEEICSESYMVPNYAQAQFNNMALAPYYGHPQMTMPYFQLGKTFRKIVFQQF</sequence>
<dbReference type="Proteomes" id="UP000015101">
    <property type="component" value="Unassembled WGS sequence"/>
</dbReference>
<keyword evidence="3" id="KW-1185">Reference proteome</keyword>
<dbReference type="Gene3D" id="2.30.29.30">
    <property type="entry name" value="Pleckstrin-homology domain (PH domain)/Phosphotyrosine-binding domain (PTB)"/>
    <property type="match status" value="1"/>
</dbReference>
<reference evidence="1 3" key="2">
    <citation type="journal article" date="2013" name="Nature">
        <title>Insights into bilaterian evolution from three spiralian genomes.</title>
        <authorList>
            <person name="Simakov O."/>
            <person name="Marletaz F."/>
            <person name="Cho S.J."/>
            <person name="Edsinger-Gonzales E."/>
            <person name="Havlak P."/>
            <person name="Hellsten U."/>
            <person name="Kuo D.H."/>
            <person name="Larsson T."/>
            <person name="Lv J."/>
            <person name="Arendt D."/>
            <person name="Savage R."/>
            <person name="Osoegawa K."/>
            <person name="de Jong P."/>
            <person name="Grimwood J."/>
            <person name="Chapman J.A."/>
            <person name="Shapiro H."/>
            <person name="Aerts A."/>
            <person name="Otillar R.P."/>
            <person name="Terry A.Y."/>
            <person name="Boore J.L."/>
            <person name="Grigoriev I.V."/>
            <person name="Lindberg D.R."/>
            <person name="Seaver E.C."/>
            <person name="Weisblat D.A."/>
            <person name="Putnam N.H."/>
            <person name="Rokhsar D.S."/>
        </authorList>
    </citation>
    <scope>NUCLEOTIDE SEQUENCE</scope>
</reference>
<reference evidence="3" key="1">
    <citation type="submission" date="2012-12" db="EMBL/GenBank/DDBJ databases">
        <authorList>
            <person name="Hellsten U."/>
            <person name="Grimwood J."/>
            <person name="Chapman J.A."/>
            <person name="Shapiro H."/>
            <person name="Aerts A."/>
            <person name="Otillar R.P."/>
            <person name="Terry A.Y."/>
            <person name="Boore J.L."/>
            <person name="Simakov O."/>
            <person name="Marletaz F."/>
            <person name="Cho S.-J."/>
            <person name="Edsinger-Gonzales E."/>
            <person name="Havlak P."/>
            <person name="Kuo D.-H."/>
            <person name="Larsson T."/>
            <person name="Lv J."/>
            <person name="Arendt D."/>
            <person name="Savage R."/>
            <person name="Osoegawa K."/>
            <person name="de Jong P."/>
            <person name="Lindberg D.R."/>
            <person name="Seaver E.C."/>
            <person name="Weisblat D.A."/>
            <person name="Putnam N.H."/>
            <person name="Grigoriev I.V."/>
            <person name="Rokhsar D.S."/>
        </authorList>
    </citation>
    <scope>NUCLEOTIDE SEQUENCE</scope>
</reference>
<dbReference type="AlphaFoldDB" id="T1F003"/>
<organism evidence="2 3">
    <name type="scientific">Helobdella robusta</name>
    <name type="common">Californian leech</name>
    <dbReference type="NCBI Taxonomy" id="6412"/>
    <lineage>
        <taxon>Eukaryota</taxon>
        <taxon>Metazoa</taxon>
        <taxon>Spiralia</taxon>
        <taxon>Lophotrochozoa</taxon>
        <taxon>Annelida</taxon>
        <taxon>Clitellata</taxon>
        <taxon>Hirudinea</taxon>
        <taxon>Rhynchobdellida</taxon>
        <taxon>Glossiphoniidae</taxon>
        <taxon>Helobdella</taxon>
    </lineage>
</organism>
<dbReference type="KEGG" id="hro:HELRODRAFT_167962"/>
<evidence type="ECO:0000313" key="1">
    <source>
        <dbReference type="EMBL" id="ESO10103.1"/>
    </source>
</evidence>
<evidence type="ECO:0000313" key="3">
    <source>
        <dbReference type="Proteomes" id="UP000015101"/>
    </source>
</evidence>
<dbReference type="HOGENOM" id="CLU_1176542_0_0_1"/>
<dbReference type="InParanoid" id="T1F003"/>
<proteinExistence type="predicted"/>
<dbReference type="SUPFAM" id="SSF50729">
    <property type="entry name" value="PH domain-like"/>
    <property type="match status" value="1"/>
</dbReference>
<reference evidence="2" key="3">
    <citation type="submission" date="2015-06" db="UniProtKB">
        <authorList>
            <consortium name="EnsemblMetazoa"/>
        </authorList>
    </citation>
    <scope>IDENTIFICATION</scope>
</reference>
<dbReference type="EMBL" id="AMQM01002875">
    <property type="status" value="NOT_ANNOTATED_CDS"/>
    <property type="molecule type" value="Genomic_DNA"/>
</dbReference>
<protein>
    <submittedName>
        <fullName evidence="1 2">Uncharacterized protein</fullName>
    </submittedName>
</protein>
<name>T1F003_HELRO</name>
<accession>T1F003</accession>
<dbReference type="GeneID" id="20202153"/>
<dbReference type="RefSeq" id="XP_009011917.1">
    <property type="nucleotide sequence ID" value="XM_009013669.1"/>
</dbReference>
<dbReference type="EMBL" id="KB095905">
    <property type="protein sequence ID" value="ESO10103.1"/>
    <property type="molecule type" value="Genomic_DNA"/>
</dbReference>
<dbReference type="EnsemblMetazoa" id="HelroT167962">
    <property type="protein sequence ID" value="HelroP167962"/>
    <property type="gene ID" value="HelroG167962"/>
</dbReference>
<evidence type="ECO:0000313" key="2">
    <source>
        <dbReference type="EnsemblMetazoa" id="HelroP167962"/>
    </source>
</evidence>
<gene>
    <name evidence="2" type="primary">20202153</name>
    <name evidence="1" type="ORF">HELRODRAFT_167962</name>
</gene>